<proteinExistence type="predicted"/>
<name>A0A7G2ER37_ARATH</name>
<dbReference type="EMBL" id="LR881468">
    <property type="protein sequence ID" value="CAD5325206.1"/>
    <property type="molecule type" value="Genomic_DNA"/>
</dbReference>
<protein>
    <submittedName>
        <fullName evidence="1">(thale cress) hypothetical protein</fullName>
    </submittedName>
</protein>
<evidence type="ECO:0000313" key="2">
    <source>
        <dbReference type="Proteomes" id="UP000516314"/>
    </source>
</evidence>
<reference evidence="1 2" key="1">
    <citation type="submission" date="2020-09" db="EMBL/GenBank/DDBJ databases">
        <authorList>
            <person name="Ashkenazy H."/>
        </authorList>
    </citation>
    <scope>NUCLEOTIDE SEQUENCE [LARGE SCALE GENOMIC DNA]</scope>
    <source>
        <strain evidence="2">cv. Cdm-0</strain>
    </source>
</reference>
<organism evidence="1 2">
    <name type="scientific">Arabidopsis thaliana</name>
    <name type="common">Mouse-ear cress</name>
    <dbReference type="NCBI Taxonomy" id="3702"/>
    <lineage>
        <taxon>Eukaryota</taxon>
        <taxon>Viridiplantae</taxon>
        <taxon>Streptophyta</taxon>
        <taxon>Embryophyta</taxon>
        <taxon>Tracheophyta</taxon>
        <taxon>Spermatophyta</taxon>
        <taxon>Magnoliopsida</taxon>
        <taxon>eudicotyledons</taxon>
        <taxon>Gunneridae</taxon>
        <taxon>Pentapetalae</taxon>
        <taxon>rosids</taxon>
        <taxon>malvids</taxon>
        <taxon>Brassicales</taxon>
        <taxon>Brassicaceae</taxon>
        <taxon>Camelineae</taxon>
        <taxon>Arabidopsis</taxon>
    </lineage>
</organism>
<dbReference type="Proteomes" id="UP000516314">
    <property type="component" value="Chromosome 3"/>
</dbReference>
<dbReference type="AlphaFoldDB" id="A0A7G2ER37"/>
<accession>A0A7G2ER37</accession>
<gene>
    <name evidence="1" type="ORF">AT9943_LOCUS13059</name>
</gene>
<sequence>MKGNLKSLSLFLNKSQMRRTLLFQRHSPLTPNVLVKGCVPINF</sequence>
<evidence type="ECO:0000313" key="1">
    <source>
        <dbReference type="EMBL" id="CAD5325206.1"/>
    </source>
</evidence>